<sequence length="82" mass="9427">MEAYRLPLTLKQGQSSLSKMWMRSKRTLFTIECETGKDISRHTFSDEHDDILLIPGRQFEVVACLDPGDGLRMIQIKEVTLT</sequence>
<name>A0A815FSW6_9BILA</name>
<dbReference type="EMBL" id="CAJNOU010002546">
    <property type="protein sequence ID" value="CAF1330443.1"/>
    <property type="molecule type" value="Genomic_DNA"/>
</dbReference>
<dbReference type="AlphaFoldDB" id="A0A815FSW6"/>
<gene>
    <name evidence="1" type="ORF">SEV965_LOCUS27796</name>
</gene>
<dbReference type="Proteomes" id="UP000663889">
    <property type="component" value="Unassembled WGS sequence"/>
</dbReference>
<proteinExistence type="predicted"/>
<evidence type="ECO:0000313" key="1">
    <source>
        <dbReference type="EMBL" id="CAF1330443.1"/>
    </source>
</evidence>
<dbReference type="Gene3D" id="3.90.176.10">
    <property type="entry name" value="Toxin ADP-ribosyltransferase, Chain A, domain 1"/>
    <property type="match status" value="1"/>
</dbReference>
<organism evidence="1 2">
    <name type="scientific">Rotaria sordida</name>
    <dbReference type="NCBI Taxonomy" id="392033"/>
    <lineage>
        <taxon>Eukaryota</taxon>
        <taxon>Metazoa</taxon>
        <taxon>Spiralia</taxon>
        <taxon>Gnathifera</taxon>
        <taxon>Rotifera</taxon>
        <taxon>Eurotatoria</taxon>
        <taxon>Bdelloidea</taxon>
        <taxon>Philodinida</taxon>
        <taxon>Philodinidae</taxon>
        <taxon>Rotaria</taxon>
    </lineage>
</organism>
<reference evidence="1" key="1">
    <citation type="submission" date="2021-02" db="EMBL/GenBank/DDBJ databases">
        <authorList>
            <person name="Nowell W R."/>
        </authorList>
    </citation>
    <scope>NUCLEOTIDE SEQUENCE</scope>
</reference>
<protein>
    <submittedName>
        <fullName evidence="1">Uncharacterized protein</fullName>
    </submittedName>
</protein>
<evidence type="ECO:0000313" key="2">
    <source>
        <dbReference type="Proteomes" id="UP000663889"/>
    </source>
</evidence>
<accession>A0A815FSW6</accession>
<comment type="caution">
    <text evidence="1">The sequence shown here is derived from an EMBL/GenBank/DDBJ whole genome shotgun (WGS) entry which is preliminary data.</text>
</comment>